<reference evidence="1" key="1">
    <citation type="submission" date="2021-02" db="EMBL/GenBank/DDBJ databases">
        <authorList>
            <person name="Nowell W R."/>
        </authorList>
    </citation>
    <scope>NUCLEOTIDE SEQUENCE</scope>
</reference>
<evidence type="ECO:0000313" key="2">
    <source>
        <dbReference type="Proteomes" id="UP000663828"/>
    </source>
</evidence>
<accession>A0A814QPX8</accession>
<evidence type="ECO:0000313" key="1">
    <source>
        <dbReference type="EMBL" id="CAF1122717.1"/>
    </source>
</evidence>
<keyword evidence="2" id="KW-1185">Reference proteome</keyword>
<comment type="caution">
    <text evidence="1">The sequence shown here is derived from an EMBL/GenBank/DDBJ whole genome shotgun (WGS) entry which is preliminary data.</text>
</comment>
<sequence length="53" mass="6609">MLAMYRRNVATYLRRNQFSRLAIITVMFNPVRYQTRYRRYRQFAYHMARSGVN</sequence>
<dbReference type="EMBL" id="CAJNOR010001328">
    <property type="protein sequence ID" value="CAF1122717.1"/>
    <property type="molecule type" value="Genomic_DNA"/>
</dbReference>
<proteinExistence type="predicted"/>
<dbReference type="AlphaFoldDB" id="A0A814QPX8"/>
<protein>
    <submittedName>
        <fullName evidence="1">Uncharacterized protein</fullName>
    </submittedName>
</protein>
<organism evidence="1 2">
    <name type="scientific">Adineta ricciae</name>
    <name type="common">Rotifer</name>
    <dbReference type="NCBI Taxonomy" id="249248"/>
    <lineage>
        <taxon>Eukaryota</taxon>
        <taxon>Metazoa</taxon>
        <taxon>Spiralia</taxon>
        <taxon>Gnathifera</taxon>
        <taxon>Rotifera</taxon>
        <taxon>Eurotatoria</taxon>
        <taxon>Bdelloidea</taxon>
        <taxon>Adinetida</taxon>
        <taxon>Adinetidae</taxon>
        <taxon>Adineta</taxon>
    </lineage>
</organism>
<gene>
    <name evidence="1" type="ORF">XAT740_LOCUS19469</name>
</gene>
<feature type="non-terminal residue" evidence="1">
    <location>
        <position position="53"/>
    </location>
</feature>
<name>A0A814QPX8_ADIRI</name>
<dbReference type="Proteomes" id="UP000663828">
    <property type="component" value="Unassembled WGS sequence"/>
</dbReference>